<evidence type="ECO:0000313" key="2">
    <source>
        <dbReference type="Proteomes" id="UP000792671"/>
    </source>
</evidence>
<accession>A0A916NYM0</accession>
<dbReference type="GeneID" id="15613877"/>
<keyword evidence="2" id="KW-1185">Reference proteome</keyword>
<reference evidence="1 2" key="1">
    <citation type="journal article" date="2013" name="J. Virol.">
        <title>New Insights into the Evolution of Entomopoxvirinae from the Complete Genome Sequences of Four Entomopoxviruses Infecting Adoxophyes honmai, Choristoneura biennis, Choristoneura rosaceana, and Mythimna separata.</title>
        <authorList>
            <person name="Theze J."/>
            <person name="Takatsuka J."/>
            <person name="Li Z."/>
            <person name="Gallais J."/>
            <person name="Doucet D."/>
            <person name="Arif B."/>
            <person name="Nakai M."/>
            <person name="Herniou E.A."/>
        </authorList>
    </citation>
    <scope>NUCLEOTIDE SEQUENCE [LARGE SCALE GENOMIC DNA]</scope>
</reference>
<proteinExistence type="predicted"/>
<gene>
    <name evidence="1" type="ORF">MYSEV_255</name>
</gene>
<dbReference type="KEGG" id="vg:15613877"/>
<protein>
    <recommendedName>
        <fullName evidence="3">RING-type domain-containing protein</fullName>
    </recommendedName>
</protein>
<sequence length="70" mass="8380">MALCDVCFVDIVMLKIIICFNSDCKKIICKKCILNSIHNNIYNFKCYHCDLKINNKKIKKYLLKRNMQYI</sequence>
<dbReference type="RefSeq" id="YP_008003772.1">
    <property type="nucleotide sequence ID" value="NC_021246.1"/>
</dbReference>
<evidence type="ECO:0008006" key="3">
    <source>
        <dbReference type="Google" id="ProtNLM"/>
    </source>
</evidence>
<dbReference type="EMBL" id="HF679134">
    <property type="protein sequence ID" value="CCU56453.1"/>
    <property type="molecule type" value="Genomic_DNA"/>
</dbReference>
<name>A0A916NYM0_9POXV</name>
<evidence type="ECO:0000313" key="1">
    <source>
        <dbReference type="EMBL" id="CCU56453.1"/>
    </source>
</evidence>
<organism evidence="1 2">
    <name type="scientific">Mythimna separata entomopoxvirus 'L'</name>
    <dbReference type="NCBI Taxonomy" id="1293572"/>
    <lineage>
        <taxon>Viruses</taxon>
        <taxon>Varidnaviria</taxon>
        <taxon>Bamfordvirae</taxon>
        <taxon>Nucleocytoviricota</taxon>
        <taxon>Pokkesviricetes</taxon>
        <taxon>Chitovirales</taxon>
        <taxon>Poxviridae</taxon>
        <taxon>Entomopoxvirinae</taxon>
        <taxon>Betaentomopoxvirus</taxon>
        <taxon>Betaentomopoxvirus mseparata</taxon>
        <taxon>Mythimna separata entomopoxvirus</taxon>
    </lineage>
</organism>
<dbReference type="Proteomes" id="UP000792671">
    <property type="component" value="Genome"/>
</dbReference>